<dbReference type="AlphaFoldDB" id="A0A0K8RK35"/>
<keyword evidence="1" id="KW-0472">Membrane</keyword>
<sequence>MIHKGYARLALPVSNSLQSANVTTYLFYETKSIALNSLGSFIYYNTIVNTNMAKIFYVKENEANGEDATWQKNKVYKSQIFIFKVDLYFVAFCLSQPILSRSLALLFSYLLISKFRIKFVFLH</sequence>
<keyword evidence="1" id="KW-0812">Transmembrane</keyword>
<reference evidence="2" key="1">
    <citation type="submission" date="2012-12" db="EMBL/GenBank/DDBJ databases">
        <title>Identification and characterization of a phenylalanine ammonia-lyase gene family in Isatis indigotica Fort.</title>
        <authorList>
            <person name="Liu Q."/>
            <person name="Chen J."/>
            <person name="Zhou X."/>
            <person name="Di P."/>
            <person name="Xiao Y."/>
            <person name="Xuan H."/>
            <person name="Zhang L."/>
            <person name="Chen W."/>
        </authorList>
    </citation>
    <scope>NUCLEOTIDE SEQUENCE</scope>
    <source>
        <tissue evidence="2">Salivary gland</tissue>
    </source>
</reference>
<name>A0A0K8RK35_IXORI</name>
<evidence type="ECO:0000313" key="2">
    <source>
        <dbReference type="EMBL" id="JAA70904.1"/>
    </source>
</evidence>
<organism evidence="2">
    <name type="scientific">Ixodes ricinus</name>
    <name type="common">Common tick</name>
    <name type="synonym">Acarus ricinus</name>
    <dbReference type="NCBI Taxonomy" id="34613"/>
    <lineage>
        <taxon>Eukaryota</taxon>
        <taxon>Metazoa</taxon>
        <taxon>Ecdysozoa</taxon>
        <taxon>Arthropoda</taxon>
        <taxon>Chelicerata</taxon>
        <taxon>Arachnida</taxon>
        <taxon>Acari</taxon>
        <taxon>Parasitiformes</taxon>
        <taxon>Ixodida</taxon>
        <taxon>Ixodoidea</taxon>
        <taxon>Ixodidae</taxon>
        <taxon>Ixodinae</taxon>
        <taxon>Ixodes</taxon>
    </lineage>
</organism>
<proteinExistence type="evidence at transcript level"/>
<feature type="transmembrane region" description="Helical" evidence="1">
    <location>
        <begin position="87"/>
        <end position="112"/>
    </location>
</feature>
<keyword evidence="1" id="KW-1133">Transmembrane helix</keyword>
<accession>A0A0K8RK35</accession>
<protein>
    <submittedName>
        <fullName evidence="2">Putative insulin growth factor binding protein</fullName>
    </submittedName>
</protein>
<dbReference type="EMBL" id="GADI01002904">
    <property type="protein sequence ID" value="JAA70904.1"/>
    <property type="molecule type" value="mRNA"/>
</dbReference>
<evidence type="ECO:0000256" key="1">
    <source>
        <dbReference type="SAM" id="Phobius"/>
    </source>
</evidence>